<dbReference type="OrthoDB" id="9806170at2"/>
<keyword evidence="3" id="KW-0658">Purine biosynthesis</keyword>
<dbReference type="InterPro" id="IPR002376">
    <property type="entry name" value="Formyl_transf_N"/>
</dbReference>
<gene>
    <name evidence="3 6" type="primary">purU</name>
    <name evidence="6" type="ORF">EH243_13775</name>
</gene>
<keyword evidence="7" id="KW-1185">Reference proteome</keyword>
<dbReference type="CDD" id="cd04875">
    <property type="entry name" value="ACT_F4HF-DF"/>
    <property type="match status" value="1"/>
</dbReference>
<accession>A0A430KNT8</accession>
<dbReference type="AlphaFoldDB" id="A0A430KNT8"/>
<dbReference type="GO" id="GO:0006189">
    <property type="term" value="P:'de novo' IMP biosynthetic process"/>
    <property type="evidence" value="ECO:0007669"/>
    <property type="project" value="UniProtKB-UniRule"/>
</dbReference>
<keyword evidence="1 3" id="KW-0554">One-carbon metabolism</keyword>
<organism evidence="6 7">
    <name type="scientific">Amphritea opalescens</name>
    <dbReference type="NCBI Taxonomy" id="2490544"/>
    <lineage>
        <taxon>Bacteria</taxon>
        <taxon>Pseudomonadati</taxon>
        <taxon>Pseudomonadota</taxon>
        <taxon>Gammaproteobacteria</taxon>
        <taxon>Oceanospirillales</taxon>
        <taxon>Oceanospirillaceae</taxon>
        <taxon>Amphritea</taxon>
    </lineage>
</organism>
<dbReference type="NCBIfam" id="NF004684">
    <property type="entry name" value="PRK06027.1"/>
    <property type="match status" value="1"/>
</dbReference>
<dbReference type="GO" id="GO:0006730">
    <property type="term" value="P:one-carbon metabolic process"/>
    <property type="evidence" value="ECO:0007669"/>
    <property type="project" value="UniProtKB-KW"/>
</dbReference>
<comment type="similarity">
    <text evidence="3">Belongs to the PurU family.</text>
</comment>
<dbReference type="CDD" id="cd08648">
    <property type="entry name" value="FMT_core_Formyl-FH4-Hydrolase_C"/>
    <property type="match status" value="1"/>
</dbReference>
<dbReference type="InterPro" id="IPR041729">
    <property type="entry name" value="Formyl-FH4-Hydrolase_C"/>
</dbReference>
<proteinExistence type="inferred from homology"/>
<comment type="catalytic activity">
    <reaction evidence="3">
        <text>(6R)-10-formyltetrahydrofolate + H2O = (6S)-5,6,7,8-tetrahydrofolate + formate + H(+)</text>
        <dbReference type="Rhea" id="RHEA:19833"/>
        <dbReference type="ChEBI" id="CHEBI:15377"/>
        <dbReference type="ChEBI" id="CHEBI:15378"/>
        <dbReference type="ChEBI" id="CHEBI:15740"/>
        <dbReference type="ChEBI" id="CHEBI:57453"/>
        <dbReference type="ChEBI" id="CHEBI:195366"/>
        <dbReference type="EC" id="3.5.1.10"/>
    </reaction>
</comment>
<feature type="domain" description="Formyl transferase N-terminal" evidence="5">
    <location>
        <begin position="88"/>
        <end position="263"/>
    </location>
</feature>
<dbReference type="EC" id="3.5.1.10" evidence="3 4"/>
<evidence type="ECO:0000256" key="1">
    <source>
        <dbReference type="ARBA" id="ARBA00022563"/>
    </source>
</evidence>
<evidence type="ECO:0000313" key="7">
    <source>
        <dbReference type="Proteomes" id="UP000283087"/>
    </source>
</evidence>
<protein>
    <recommendedName>
        <fullName evidence="3 4">Formyltetrahydrofolate deformylase</fullName>
        <ecNumber evidence="3 4">3.5.1.10</ecNumber>
    </recommendedName>
    <alternativeName>
        <fullName evidence="3">Formyl-FH(4) hydrolase</fullName>
    </alternativeName>
</protein>
<dbReference type="NCBIfam" id="TIGR00655">
    <property type="entry name" value="PurU"/>
    <property type="match status" value="1"/>
</dbReference>
<evidence type="ECO:0000256" key="4">
    <source>
        <dbReference type="NCBIfam" id="TIGR00655"/>
    </source>
</evidence>
<comment type="pathway">
    <text evidence="3">Purine metabolism; IMP biosynthesis via de novo pathway; formate from 10-formyl-5,6,7,8-tetrahydrofolate: step 1/1.</text>
</comment>
<dbReference type="EMBL" id="RQXW01000013">
    <property type="protein sequence ID" value="RTE65126.1"/>
    <property type="molecule type" value="Genomic_DNA"/>
</dbReference>
<evidence type="ECO:0000256" key="2">
    <source>
        <dbReference type="ARBA" id="ARBA00022801"/>
    </source>
</evidence>
<dbReference type="HAMAP" id="MF_01927">
    <property type="entry name" value="PurU"/>
    <property type="match status" value="1"/>
</dbReference>
<dbReference type="GO" id="GO:0008864">
    <property type="term" value="F:formyltetrahydrofolate deformylase activity"/>
    <property type="evidence" value="ECO:0007669"/>
    <property type="project" value="UniProtKB-UniRule"/>
</dbReference>
<dbReference type="PRINTS" id="PR01575">
    <property type="entry name" value="FFH4HYDRLASE"/>
</dbReference>
<dbReference type="PANTHER" id="PTHR42706:SF1">
    <property type="entry name" value="FORMYLTETRAHYDROFOLATE DEFORMYLASE 2, MITOCHONDRIAL"/>
    <property type="match status" value="1"/>
</dbReference>
<dbReference type="InterPro" id="IPR044074">
    <property type="entry name" value="PurU_ACT"/>
</dbReference>
<keyword evidence="2 3" id="KW-0378">Hydrolase</keyword>
<evidence type="ECO:0000259" key="5">
    <source>
        <dbReference type="Pfam" id="PF00551"/>
    </source>
</evidence>
<dbReference type="SUPFAM" id="SSF55021">
    <property type="entry name" value="ACT-like"/>
    <property type="match status" value="1"/>
</dbReference>
<name>A0A430KNT8_9GAMM</name>
<dbReference type="InterPro" id="IPR004810">
    <property type="entry name" value="PurU"/>
</dbReference>
<feature type="active site" evidence="3">
    <location>
        <position position="228"/>
    </location>
</feature>
<reference evidence="6 7" key="1">
    <citation type="submission" date="2018-11" db="EMBL/GenBank/DDBJ databases">
        <title>The draft genome sequence of Amphritea opalescens ANRC-JH13T.</title>
        <authorList>
            <person name="Fang Z."/>
            <person name="Zhang Y."/>
            <person name="Han X."/>
        </authorList>
    </citation>
    <scope>NUCLEOTIDE SEQUENCE [LARGE SCALE GENOMIC DNA]</scope>
    <source>
        <strain evidence="6 7">ANRC-JH13</strain>
    </source>
</reference>
<dbReference type="PANTHER" id="PTHR42706">
    <property type="entry name" value="FORMYLTETRAHYDROFOLATE DEFORMYLASE"/>
    <property type="match status" value="1"/>
</dbReference>
<comment type="caution">
    <text evidence="6">The sequence shown here is derived from an EMBL/GenBank/DDBJ whole genome shotgun (WGS) entry which is preliminary data.</text>
</comment>
<dbReference type="InterPro" id="IPR036477">
    <property type="entry name" value="Formyl_transf_N_sf"/>
</dbReference>
<dbReference type="UniPathway" id="UPA00074">
    <property type="reaction ID" value="UER00170"/>
</dbReference>
<dbReference type="Proteomes" id="UP000283087">
    <property type="component" value="Unassembled WGS sequence"/>
</dbReference>
<evidence type="ECO:0000256" key="3">
    <source>
        <dbReference type="HAMAP-Rule" id="MF_01927"/>
    </source>
</evidence>
<evidence type="ECO:0000313" key="6">
    <source>
        <dbReference type="EMBL" id="RTE65126.1"/>
    </source>
</evidence>
<dbReference type="SUPFAM" id="SSF53328">
    <property type="entry name" value="Formyltransferase"/>
    <property type="match status" value="1"/>
</dbReference>
<dbReference type="Gene3D" id="3.40.50.170">
    <property type="entry name" value="Formyl transferase, N-terminal domain"/>
    <property type="match status" value="1"/>
</dbReference>
<dbReference type="Gene3D" id="3.30.70.260">
    <property type="match status" value="1"/>
</dbReference>
<dbReference type="Pfam" id="PF00551">
    <property type="entry name" value="Formyl_trans_N"/>
    <property type="match status" value="1"/>
</dbReference>
<dbReference type="PIRSF" id="PIRSF036480">
    <property type="entry name" value="FormyFH4_hydr"/>
    <property type="match status" value="1"/>
</dbReference>
<comment type="function">
    <text evidence="3">Catalyzes the hydrolysis of 10-formyltetrahydrofolate (formyl-FH4) to formate and tetrahydrofolate (FH4).</text>
</comment>
<dbReference type="RefSeq" id="WP_126159256.1">
    <property type="nucleotide sequence ID" value="NZ_RQXW01000013.1"/>
</dbReference>
<dbReference type="InterPro" id="IPR045865">
    <property type="entry name" value="ACT-like_dom_sf"/>
</dbReference>
<sequence>MNRTYRLILDCPDQVGIVTRVAEMITRHGGWISEAAHHSDVESQRFFSRFEIQADSLSFGIETLREKFAPMIEEYQMNFNLIDSCQPKKVILMASKGSHCLSDLLDRWRSNDLDCEISCVISNHTDMQGLVEWYGIPYHHVVIDKDNKAPGFAQVEALVDEYQADCIVLARYMQILPQVLCEKYRHKVINIHHSFLPSFIGAKPYHQASRRGVKLIGATCHYVTEQLDEGPIIDQDVVRVTHSDKVEDLVRLGKDVEKTVLARGLRHHLEDRILVHGNKTVVFS</sequence>